<proteinExistence type="inferred from homology"/>
<dbReference type="EMBL" id="LR130778">
    <property type="protein sequence ID" value="VDN45882.1"/>
    <property type="molecule type" value="Genomic_DNA"/>
</dbReference>
<dbReference type="AlphaFoldDB" id="A0A3P7RS87"/>
<comment type="similarity">
    <text evidence="2">Belongs to the TmcAL family.</text>
</comment>
<feature type="binding site" evidence="2">
    <location>
        <position position="102"/>
    </location>
    <ligand>
        <name>ATP</name>
        <dbReference type="ChEBI" id="CHEBI:30616"/>
    </ligand>
</feature>
<feature type="binding site" evidence="2">
    <location>
        <begin position="7"/>
        <end position="20"/>
    </location>
    <ligand>
        <name>ATP</name>
        <dbReference type="ChEBI" id="CHEBI:30616"/>
    </ligand>
</feature>
<protein>
    <recommendedName>
        <fullName evidence="2">tRNA(Met) cytidine acetate ligase</fullName>
        <ecNumber evidence="2">6.3.4.-</ecNumber>
    </recommendedName>
</protein>
<sequence length="417" mass="47456">MNICGIVTEYNPLHLGHAYQIEAAKARTQAQGVVLIMSGNFVQRGEPAIINKYARTQAALHTGVDLVLELPTYFATSSAEYFSHMAIRLLNATGITTHLNFGSESGSIDDLVHIADILHNEPIGFRFLLNEYLSTGDTFPKAREKALYKYVHNHHLMSEDTAKAIKTPNNILGIEYIKALRRQKSNIIPTTVKRIGSAYHDDNSRTTIPSATAIRKFLQEHDNHAPLSEKLPLYSYNTLENAIHCGEGPIFYDMIFPFLKYKILASTPEVLGTYQDVNEGLEYKIIEAALHAYDYDSLVNKILSKRYTRTKIARALLHIYLGHEQKTFELLNSEMKPYLKVLGFNSTGQKMLKAIKKHDEDLPIIVNIRQGCKQLDDIQLLSYQADLNSTLHYNHLIHFYYNTKMNNEYETPIIRLP</sequence>
<dbReference type="PANTHER" id="PTHR37825">
    <property type="entry name" value="TRNA(MET) CYTIDINE ACETATE LIGASE"/>
    <property type="match status" value="1"/>
</dbReference>
<keyword evidence="2" id="KW-0547">Nucleotide-binding</keyword>
<reference evidence="3 4" key="1">
    <citation type="submission" date="2018-09" db="EMBL/GenBank/DDBJ databases">
        <authorList>
            <person name="Postec A."/>
        </authorList>
    </citation>
    <scope>NUCLEOTIDE SEQUENCE [LARGE SCALE GENOMIC DNA]</scope>
    <source>
        <strain evidence="3">70B-A</strain>
    </source>
</reference>
<dbReference type="Pfam" id="PF05636">
    <property type="entry name" value="HIGH_NTase1"/>
    <property type="match status" value="1"/>
</dbReference>
<dbReference type="SUPFAM" id="SSF52374">
    <property type="entry name" value="Nucleotidylyl transferase"/>
    <property type="match status" value="1"/>
</dbReference>
<evidence type="ECO:0000313" key="4">
    <source>
        <dbReference type="Proteomes" id="UP000279029"/>
    </source>
</evidence>
<dbReference type="NCBIfam" id="NF010191">
    <property type="entry name" value="PRK13670.1"/>
    <property type="match status" value="1"/>
</dbReference>
<evidence type="ECO:0000313" key="3">
    <source>
        <dbReference type="EMBL" id="VDN45882.1"/>
    </source>
</evidence>
<keyword evidence="4" id="KW-1185">Reference proteome</keyword>
<dbReference type="GO" id="GO:0005524">
    <property type="term" value="F:ATP binding"/>
    <property type="evidence" value="ECO:0007669"/>
    <property type="project" value="UniProtKB-KW"/>
</dbReference>
<name>A0A3P7RS87_9FIRM</name>
<keyword evidence="2" id="KW-0963">Cytoplasm</keyword>
<dbReference type="Gene3D" id="3.40.50.620">
    <property type="entry name" value="HUPs"/>
    <property type="match status" value="1"/>
</dbReference>
<accession>A0A3P7RS87</accession>
<organism evidence="3 4">
    <name type="scientific">Petrocella atlantisensis</name>
    <dbReference type="NCBI Taxonomy" id="2173034"/>
    <lineage>
        <taxon>Bacteria</taxon>
        <taxon>Bacillati</taxon>
        <taxon>Bacillota</taxon>
        <taxon>Clostridia</taxon>
        <taxon>Lachnospirales</taxon>
        <taxon>Vallitaleaceae</taxon>
        <taxon>Petrocella</taxon>
    </lineage>
</organism>
<dbReference type="HAMAP" id="MF_01539">
    <property type="entry name" value="TmcAL"/>
    <property type="match status" value="1"/>
</dbReference>
<evidence type="ECO:0000256" key="2">
    <source>
        <dbReference type="HAMAP-Rule" id="MF_01539"/>
    </source>
</evidence>
<dbReference type="InterPro" id="IPR008513">
    <property type="entry name" value="tRNA(Met)_cyd_acetate_ligase"/>
</dbReference>
<dbReference type="Proteomes" id="UP000279029">
    <property type="component" value="Chromosome"/>
</dbReference>
<gene>
    <name evidence="2" type="primary">tmcAL</name>
    <name evidence="3" type="ORF">PATL70BA_0044</name>
</gene>
<dbReference type="GO" id="GO:0000049">
    <property type="term" value="F:tRNA binding"/>
    <property type="evidence" value="ECO:0007669"/>
    <property type="project" value="UniProtKB-KW"/>
</dbReference>
<dbReference type="GO" id="GO:0006400">
    <property type="term" value="P:tRNA modification"/>
    <property type="evidence" value="ECO:0007669"/>
    <property type="project" value="UniProtKB-UniRule"/>
</dbReference>
<evidence type="ECO:0000256" key="1">
    <source>
        <dbReference type="ARBA" id="ARBA00022694"/>
    </source>
</evidence>
<feature type="binding site" evidence="2">
    <location>
        <begin position="194"/>
        <end position="195"/>
    </location>
    <ligand>
        <name>ATP</name>
        <dbReference type="ChEBI" id="CHEBI:30616"/>
    </ligand>
</feature>
<comment type="subcellular location">
    <subcellularLocation>
        <location evidence="2">Cytoplasm</location>
    </subcellularLocation>
</comment>
<dbReference type="GO" id="GO:0016879">
    <property type="term" value="F:ligase activity, forming carbon-nitrogen bonds"/>
    <property type="evidence" value="ECO:0007669"/>
    <property type="project" value="UniProtKB-UniRule"/>
</dbReference>
<keyword evidence="1 2" id="KW-0819">tRNA processing</keyword>
<dbReference type="InterPro" id="IPR014729">
    <property type="entry name" value="Rossmann-like_a/b/a_fold"/>
</dbReference>
<dbReference type="KEGG" id="cbar:PATL70BA_0044"/>
<feature type="binding site" evidence="2">
    <location>
        <position position="169"/>
    </location>
    <ligand>
        <name>ATP</name>
        <dbReference type="ChEBI" id="CHEBI:30616"/>
    </ligand>
</feature>
<comment type="function">
    <text evidence="2">Catalyzes the formation of N(4)-acetylcytidine (ac(4)C) at the wobble position of elongator tRNA(Met), using acetate and ATP as substrates. First activates an acetate ion to form acetyladenylate (Ac-AMP) and then transfers the acetyl group to tRNA to form ac(4)C34.</text>
</comment>
<keyword evidence="2" id="KW-0436">Ligase</keyword>
<comment type="catalytic activity">
    <reaction evidence="2">
        <text>cytidine(34) in elongator tRNA(Met) + acetate + ATP = N(4)-acetylcytidine(34) in elongator tRNA(Met) + AMP + diphosphate</text>
        <dbReference type="Rhea" id="RHEA:58144"/>
        <dbReference type="Rhea" id="RHEA-COMP:10693"/>
        <dbReference type="Rhea" id="RHEA-COMP:10694"/>
        <dbReference type="ChEBI" id="CHEBI:30089"/>
        <dbReference type="ChEBI" id="CHEBI:30616"/>
        <dbReference type="ChEBI" id="CHEBI:33019"/>
        <dbReference type="ChEBI" id="CHEBI:74900"/>
        <dbReference type="ChEBI" id="CHEBI:82748"/>
        <dbReference type="ChEBI" id="CHEBI:456215"/>
    </reaction>
</comment>
<dbReference type="PANTHER" id="PTHR37825:SF1">
    <property type="entry name" value="TRNA(MET) CYTIDINE ACETATE LIGASE"/>
    <property type="match status" value="1"/>
</dbReference>
<dbReference type="RefSeq" id="WP_172596035.1">
    <property type="nucleotide sequence ID" value="NZ_LR130778.1"/>
</dbReference>
<keyword evidence="2" id="KW-0067">ATP-binding</keyword>
<dbReference type="EC" id="6.3.4.-" evidence="2"/>
<keyword evidence="2" id="KW-0694">RNA-binding</keyword>
<keyword evidence="2" id="KW-0820">tRNA-binding</keyword>
<dbReference type="GO" id="GO:0005737">
    <property type="term" value="C:cytoplasm"/>
    <property type="evidence" value="ECO:0007669"/>
    <property type="project" value="UniProtKB-SubCell"/>
</dbReference>